<protein>
    <submittedName>
        <fullName evidence="2">Uncharacterized protein</fullName>
    </submittedName>
</protein>
<dbReference type="AlphaFoldDB" id="A0A6J4PLU8"/>
<gene>
    <name evidence="2" type="ORF">AVDCRST_MAG64-2678</name>
</gene>
<sequence length="62" mass="6942">MMTPELFILFFGLLGAYVTATVWQRTAEERRIRRLARAEQEARVRGGGRGDAHGQPLRGAAE</sequence>
<reference evidence="2" key="1">
    <citation type="submission" date="2020-02" db="EMBL/GenBank/DDBJ databases">
        <authorList>
            <person name="Meier V. D."/>
        </authorList>
    </citation>
    <scope>NUCLEOTIDE SEQUENCE</scope>
    <source>
        <strain evidence="2">AVDCRST_MAG64</strain>
    </source>
</reference>
<feature type="compositionally biased region" description="Basic and acidic residues" evidence="1">
    <location>
        <begin position="38"/>
        <end position="52"/>
    </location>
</feature>
<name>A0A6J4PLU8_9BACT</name>
<organism evidence="2">
    <name type="scientific">uncultured Phycisphaerae bacterium</name>
    <dbReference type="NCBI Taxonomy" id="904963"/>
    <lineage>
        <taxon>Bacteria</taxon>
        <taxon>Pseudomonadati</taxon>
        <taxon>Planctomycetota</taxon>
        <taxon>Phycisphaerae</taxon>
        <taxon>environmental samples</taxon>
    </lineage>
</organism>
<feature type="region of interest" description="Disordered" evidence="1">
    <location>
        <begin position="38"/>
        <end position="62"/>
    </location>
</feature>
<evidence type="ECO:0000256" key="1">
    <source>
        <dbReference type="SAM" id="MobiDB-lite"/>
    </source>
</evidence>
<dbReference type="EMBL" id="CADCUQ010000603">
    <property type="protein sequence ID" value="CAA9417704.1"/>
    <property type="molecule type" value="Genomic_DNA"/>
</dbReference>
<accession>A0A6J4PLU8</accession>
<proteinExistence type="predicted"/>
<evidence type="ECO:0000313" key="2">
    <source>
        <dbReference type="EMBL" id="CAA9417704.1"/>
    </source>
</evidence>